<dbReference type="InterPro" id="IPR039461">
    <property type="entry name" value="Peptidase_M49"/>
</dbReference>
<dbReference type="Proteomes" id="UP000515123">
    <property type="component" value="Linkage group 20"/>
</dbReference>
<keyword evidence="2" id="KW-0378">Hydrolase</keyword>
<sequence>MESQSLALQKQLSQYAPLKLDPELTGLSEADKEALLYILKASTVIDDIFYEQVWYGNSALRDWLQEHSNSSYLDQVKWMYFSINKGPWSCLDENKAFLTTADSAVKLLRDSTKPVSGWKGIEYRVAFPVVKPPGASFYPPDMDKMATSESFVGIRDDIATFQVKLFGDHLQDLERNLPLDDMYKSESVVAAPIRVIQLLYNAGNSWSCGN</sequence>
<dbReference type="AlphaFoldDB" id="A0A6P5GQ73"/>
<dbReference type="PANTHER" id="PTHR23422">
    <property type="entry name" value="DIPEPTIDYL PEPTIDASE III-RELATED"/>
    <property type="match status" value="1"/>
</dbReference>
<proteinExistence type="predicted"/>
<gene>
    <name evidence="4 5" type="primary">LOC109725315</name>
</gene>
<accession>A0A6P5GQ73</accession>
<dbReference type="GO" id="GO:0046872">
    <property type="term" value="F:metal ion binding"/>
    <property type="evidence" value="ECO:0007669"/>
    <property type="project" value="UniProtKB-KW"/>
</dbReference>
<evidence type="ECO:0000313" key="3">
    <source>
        <dbReference type="Proteomes" id="UP000515123"/>
    </source>
</evidence>
<keyword evidence="3" id="KW-1185">Reference proteome</keyword>
<dbReference type="PANTHER" id="PTHR23422:SF9">
    <property type="entry name" value="ZN-DEPENDENT HYDROLASE"/>
    <property type="match status" value="1"/>
</dbReference>
<dbReference type="GO" id="GO:0008239">
    <property type="term" value="F:dipeptidyl-peptidase activity"/>
    <property type="evidence" value="ECO:0007669"/>
    <property type="project" value="TreeGrafter"/>
</dbReference>
<name>A0A6P5GQ73_ANACO</name>
<dbReference type="GO" id="GO:0005737">
    <property type="term" value="C:cytoplasm"/>
    <property type="evidence" value="ECO:0007669"/>
    <property type="project" value="TreeGrafter"/>
</dbReference>
<reference evidence="4 5" key="2">
    <citation type="submission" date="2025-04" db="UniProtKB">
        <authorList>
            <consortium name="RefSeq"/>
        </authorList>
    </citation>
    <scope>IDENTIFICATION</scope>
    <source>
        <tissue evidence="4 5">Leaf</tissue>
    </source>
</reference>
<dbReference type="RefSeq" id="XP_020110044.1">
    <property type="nucleotide sequence ID" value="XM_020254455.1"/>
</dbReference>
<reference evidence="3" key="1">
    <citation type="journal article" date="2015" name="Nat. Genet.">
        <title>The pineapple genome and the evolution of CAM photosynthesis.</title>
        <authorList>
            <person name="Ming R."/>
            <person name="VanBuren R."/>
            <person name="Wai C.M."/>
            <person name="Tang H."/>
            <person name="Schatz M.C."/>
            <person name="Bowers J.E."/>
            <person name="Lyons E."/>
            <person name="Wang M.L."/>
            <person name="Chen J."/>
            <person name="Biggers E."/>
            <person name="Zhang J."/>
            <person name="Huang L."/>
            <person name="Zhang L."/>
            <person name="Miao W."/>
            <person name="Zhang J."/>
            <person name="Ye Z."/>
            <person name="Miao C."/>
            <person name="Lin Z."/>
            <person name="Wang H."/>
            <person name="Zhou H."/>
            <person name="Yim W.C."/>
            <person name="Priest H.D."/>
            <person name="Zheng C."/>
            <person name="Woodhouse M."/>
            <person name="Edger P.P."/>
            <person name="Guyot R."/>
            <person name="Guo H.B."/>
            <person name="Guo H."/>
            <person name="Zheng G."/>
            <person name="Singh R."/>
            <person name="Sharma A."/>
            <person name="Min X."/>
            <person name="Zheng Y."/>
            <person name="Lee H."/>
            <person name="Gurtowski J."/>
            <person name="Sedlazeck F.J."/>
            <person name="Harkess A."/>
            <person name="McKain M.R."/>
            <person name="Liao Z."/>
            <person name="Fang J."/>
            <person name="Liu J."/>
            <person name="Zhang X."/>
            <person name="Zhang Q."/>
            <person name="Hu W."/>
            <person name="Qin Y."/>
            <person name="Wang K."/>
            <person name="Chen L.Y."/>
            <person name="Shirley N."/>
            <person name="Lin Y.R."/>
            <person name="Liu L.Y."/>
            <person name="Hernandez A.G."/>
            <person name="Wright C.L."/>
            <person name="Bulone V."/>
            <person name="Tuskan G.A."/>
            <person name="Heath K."/>
            <person name="Zee F."/>
            <person name="Moore P.H."/>
            <person name="Sunkar R."/>
            <person name="Leebens-Mack J.H."/>
            <person name="Mockler T."/>
            <person name="Bennetzen J.L."/>
            <person name="Freeling M."/>
            <person name="Sankoff D."/>
            <person name="Paterson A.H."/>
            <person name="Zhu X."/>
            <person name="Yang X."/>
            <person name="Smith J.A."/>
            <person name="Cushman J.C."/>
            <person name="Paull R.E."/>
            <person name="Yu Q."/>
        </authorList>
    </citation>
    <scope>NUCLEOTIDE SEQUENCE [LARGE SCALE GENOMIC DNA]</scope>
    <source>
        <strain evidence="3">cv. F153</strain>
    </source>
</reference>
<protein>
    <submittedName>
        <fullName evidence="4 5">Nudix hydrolase 3-like isoform X1</fullName>
    </submittedName>
</protein>
<dbReference type="RefSeq" id="XP_020110045.1">
    <property type="nucleotide sequence ID" value="XM_020254456.1"/>
</dbReference>
<evidence type="ECO:0000313" key="5">
    <source>
        <dbReference type="RefSeq" id="XP_020110045.1"/>
    </source>
</evidence>
<dbReference type="OrthoDB" id="510307at2759"/>
<evidence type="ECO:0000256" key="2">
    <source>
        <dbReference type="ARBA" id="ARBA00022801"/>
    </source>
</evidence>
<organism evidence="4">
    <name type="scientific">Ananas comosus</name>
    <name type="common">Pineapple</name>
    <name type="synonym">Ananas ananas</name>
    <dbReference type="NCBI Taxonomy" id="4615"/>
    <lineage>
        <taxon>Eukaryota</taxon>
        <taxon>Viridiplantae</taxon>
        <taxon>Streptophyta</taxon>
        <taxon>Embryophyta</taxon>
        <taxon>Tracheophyta</taxon>
        <taxon>Spermatophyta</taxon>
        <taxon>Magnoliopsida</taxon>
        <taxon>Liliopsida</taxon>
        <taxon>Poales</taxon>
        <taxon>Bromeliaceae</taxon>
        <taxon>Bromelioideae</taxon>
        <taxon>Ananas</taxon>
    </lineage>
</organism>
<keyword evidence="1" id="KW-0479">Metal-binding</keyword>
<evidence type="ECO:0000256" key="1">
    <source>
        <dbReference type="ARBA" id="ARBA00022723"/>
    </source>
</evidence>
<dbReference type="GeneID" id="109725315"/>
<evidence type="ECO:0000313" key="4">
    <source>
        <dbReference type="RefSeq" id="XP_020110044.1"/>
    </source>
</evidence>